<feature type="domain" description="NAD-dependent epimerase/dehydratase" evidence="1">
    <location>
        <begin position="7"/>
        <end position="184"/>
    </location>
</feature>
<keyword evidence="3" id="KW-1185">Reference proteome</keyword>
<dbReference type="InterPro" id="IPR036291">
    <property type="entry name" value="NAD(P)-bd_dom_sf"/>
</dbReference>
<comment type="caution">
    <text evidence="2">The sequence shown here is derived from an EMBL/GenBank/DDBJ whole genome shotgun (WGS) entry which is preliminary data.</text>
</comment>
<dbReference type="InterPro" id="IPR001509">
    <property type="entry name" value="Epimerase_deHydtase"/>
</dbReference>
<dbReference type="Gene3D" id="3.40.50.720">
    <property type="entry name" value="NAD(P)-binding Rossmann-like Domain"/>
    <property type="match status" value="1"/>
</dbReference>
<name>A0A0A0JCZ9_9MICO</name>
<dbReference type="SUPFAM" id="SSF51735">
    <property type="entry name" value="NAD(P)-binding Rossmann-fold domains"/>
    <property type="match status" value="1"/>
</dbReference>
<gene>
    <name evidence="2" type="ORF">N801_13010</name>
</gene>
<evidence type="ECO:0000313" key="3">
    <source>
        <dbReference type="Proteomes" id="UP000030013"/>
    </source>
</evidence>
<dbReference type="Pfam" id="PF01370">
    <property type="entry name" value="Epimerase"/>
    <property type="match status" value="1"/>
</dbReference>
<protein>
    <submittedName>
        <fullName evidence="2">Epimerase</fullName>
    </submittedName>
</protein>
<dbReference type="Proteomes" id="UP000030013">
    <property type="component" value="Unassembled WGS sequence"/>
</dbReference>
<sequence>MSVGQVVLVTGVSRYIGGVLARRLAADPSVEKVIGVDVIPPPRDLGRAEFVRADIRNPMIGKVIAQGDVDTVVHANVIATPTFAGGRTPQKEINVIGTMQLLAACQKASSVKRLVVKSTAAVYGSTPRDPAMFTEEMSAKRLPSSGFGKDSIEVEGYVRGFARRRPDAEILTLRFANIIGPRIRTSITDYFNLPVIPIPLGYDARLQFFHEDDAIAALVRGVTGSTTGVVNLAGDGVLTVTQAAGLVRRPFVMVPMVAAGPLGGLGKRFGLVDFSPDQMSFLAFGRGMDTTVMRESFGFSPTFTTRAAFEDFARTVTPILPSLDAATAAVGGLVGAAQQVLGVSTRGRKH</sequence>
<dbReference type="InterPro" id="IPR050177">
    <property type="entry name" value="Lipid_A_modif_metabolic_enz"/>
</dbReference>
<accession>A0A0A0JCZ9</accession>
<dbReference type="PANTHER" id="PTHR43245:SF52">
    <property type="entry name" value="NAD-DEPENDENT EPIMERASE_DEHYDRATASE"/>
    <property type="match status" value="1"/>
</dbReference>
<evidence type="ECO:0000313" key="2">
    <source>
        <dbReference type="EMBL" id="KGN35280.1"/>
    </source>
</evidence>
<reference evidence="2 3" key="1">
    <citation type="submission" date="2013-08" db="EMBL/GenBank/DDBJ databases">
        <title>The genome sequence of Knoellia aerolata.</title>
        <authorList>
            <person name="Zhu W."/>
            <person name="Wang G."/>
        </authorList>
    </citation>
    <scope>NUCLEOTIDE SEQUENCE [LARGE SCALE GENOMIC DNA]</scope>
    <source>
        <strain evidence="2 3">DSM 18566</strain>
    </source>
</reference>
<organism evidence="2 3">
    <name type="scientific">Knoellia aerolata DSM 18566</name>
    <dbReference type="NCBI Taxonomy" id="1385519"/>
    <lineage>
        <taxon>Bacteria</taxon>
        <taxon>Bacillati</taxon>
        <taxon>Actinomycetota</taxon>
        <taxon>Actinomycetes</taxon>
        <taxon>Micrococcales</taxon>
        <taxon>Intrasporangiaceae</taxon>
        <taxon>Knoellia</taxon>
    </lineage>
</organism>
<dbReference type="STRING" id="1385519.N801_13010"/>
<dbReference type="eggNOG" id="COG0451">
    <property type="taxonomic scope" value="Bacteria"/>
</dbReference>
<dbReference type="PANTHER" id="PTHR43245">
    <property type="entry name" value="BIFUNCTIONAL POLYMYXIN RESISTANCE PROTEIN ARNA"/>
    <property type="match status" value="1"/>
</dbReference>
<proteinExistence type="predicted"/>
<evidence type="ECO:0000259" key="1">
    <source>
        <dbReference type="Pfam" id="PF01370"/>
    </source>
</evidence>
<dbReference type="AlphaFoldDB" id="A0A0A0JCZ9"/>
<dbReference type="EMBL" id="AVPL01000135">
    <property type="protein sequence ID" value="KGN35280.1"/>
    <property type="molecule type" value="Genomic_DNA"/>
</dbReference>